<reference evidence="1 3" key="1">
    <citation type="submission" date="2015-11" db="EMBL/GenBank/DDBJ databases">
        <title>Identification of large and diverse effector repertoires of 38 Legionella species.</title>
        <authorList>
            <person name="Burstein D."/>
            <person name="Amaro F."/>
            <person name="Zusman T."/>
            <person name="Lifshitz Z."/>
            <person name="Cohen O."/>
            <person name="Gilbert J.A."/>
            <person name="Pupko T."/>
            <person name="Shuman H.A."/>
            <person name="Segal G."/>
        </authorList>
    </citation>
    <scope>NUCLEOTIDE SEQUENCE [LARGE SCALE GENOMIC DNA]</scope>
    <source>
        <strain evidence="1 3">1762-AUS-E</strain>
    </source>
</reference>
<dbReference type="AlphaFoldDB" id="A0A0W0R1N4"/>
<keyword evidence="3" id="KW-1185">Reference proteome</keyword>
<keyword evidence="2" id="KW-0614">Plasmid</keyword>
<sequence>MTLAITHHFDNQEQFLSTKKPKVHFTREDVEDFLVLLTPIVGQLTPAELQKNNFILWLVECLQFSLQEKNARHSVQICGLLGILGAKFPEMVLPYFSISDGKRPLSLILIATLSQNEEIAASIQALFQKIFAAAPLPTVKMLIQGALGTNGFIEITRGLWGAIGVNKNQKNALFFIGMLQGFLDTSPDKFDEQLAKVIAQGRFKEKTVGYLLILSLYQAVLTKDDLVLKELVALFKRALRLPGKNQLCKDLTFRESSEKAHGLYIALMALEGATLCENSLAINAILELLKELPFTEEFVDSLTTPLTIRTIGTKKAETENGLLYLVLALKNTLDCNQFNNELYDYLFQVVSAPRMQIQSALTQSIYYENRTITTLEILFRMHSGSIPDSNEQKKIERLIHAVIETHFSDFIAPLAIGPTEVIERKGGPEFSPGARAAFGFWKEYINRPALQVSLGVNLLV</sequence>
<evidence type="ECO:0000313" key="1">
    <source>
        <dbReference type="EMBL" id="KTC64873.1"/>
    </source>
</evidence>
<dbReference type="EMBL" id="LNKA01000019">
    <property type="protein sequence ID" value="KTC64873.1"/>
    <property type="molecule type" value="Genomic_DNA"/>
</dbReference>
<proteinExistence type="predicted"/>
<dbReference type="PATRIC" id="fig|45056.6.peg.2240"/>
<dbReference type="Proteomes" id="UP000054859">
    <property type="component" value="Unassembled WGS sequence"/>
</dbReference>
<dbReference type="EMBL" id="LR134417">
    <property type="protein sequence ID" value="VEH82956.1"/>
    <property type="molecule type" value="Genomic_DNA"/>
</dbReference>
<dbReference type="Proteomes" id="UP000281170">
    <property type="component" value="Plasmid 8"/>
</dbReference>
<protein>
    <submittedName>
        <fullName evidence="1">Uncharacterized protein</fullName>
    </submittedName>
</protein>
<dbReference type="RefSeq" id="WP_058463206.1">
    <property type="nucleotide sequence ID" value="NZ_CAAAHS010000001.1"/>
</dbReference>
<name>A0A0W0R1N4_9GAMM</name>
<evidence type="ECO:0000313" key="2">
    <source>
        <dbReference type="EMBL" id="VEH82956.1"/>
    </source>
</evidence>
<evidence type="ECO:0000313" key="3">
    <source>
        <dbReference type="Proteomes" id="UP000054859"/>
    </source>
</evidence>
<organism evidence="1 3">
    <name type="scientific">Legionella adelaidensis</name>
    <dbReference type="NCBI Taxonomy" id="45056"/>
    <lineage>
        <taxon>Bacteria</taxon>
        <taxon>Pseudomonadati</taxon>
        <taxon>Pseudomonadota</taxon>
        <taxon>Gammaproteobacteria</taxon>
        <taxon>Legionellales</taxon>
        <taxon>Legionellaceae</taxon>
        <taxon>Legionella</taxon>
    </lineage>
</organism>
<gene>
    <name evidence="1" type="ORF">Lade_2167</name>
    <name evidence="2" type="ORF">NCTC12735_00189</name>
</gene>
<evidence type="ECO:0000313" key="4">
    <source>
        <dbReference type="Proteomes" id="UP000281170"/>
    </source>
</evidence>
<reference evidence="2 4" key="2">
    <citation type="submission" date="2018-12" db="EMBL/GenBank/DDBJ databases">
        <authorList>
            <consortium name="Pathogen Informatics"/>
        </authorList>
    </citation>
    <scope>NUCLEOTIDE SEQUENCE [LARGE SCALE GENOMIC DNA]</scope>
    <source>
        <strain evidence="2 4">NCTC12735</strain>
        <plasmid evidence="4">8</plasmid>
    </source>
</reference>
<dbReference type="KEGG" id="ladl:NCTC12735_00189"/>
<accession>A0A0W0R1N4</accession>
<geneLocation type="plasmid" evidence="2 4">
    <name>8</name>
</geneLocation>